<dbReference type="Gene3D" id="3.40.30.10">
    <property type="entry name" value="Glutaredoxin"/>
    <property type="match status" value="4"/>
</dbReference>
<dbReference type="InterPro" id="IPR052792">
    <property type="entry name" value="Thioredoxin_dom-contain_11"/>
</dbReference>
<dbReference type="OrthoDB" id="1910803at2759"/>
<accession>A0A067RT39</accession>
<dbReference type="Proteomes" id="UP000027135">
    <property type="component" value="Unassembled WGS sequence"/>
</dbReference>
<dbReference type="PANTHER" id="PTHR46497:SF1">
    <property type="entry name" value="THIOREDOXIN DOMAIN-CONTAINING PROTEIN 11"/>
    <property type="match status" value="1"/>
</dbReference>
<dbReference type="PANTHER" id="PTHR46497">
    <property type="entry name" value="THIOREDOXIN DOMAIN-CONTAINING PROTEIN 11"/>
    <property type="match status" value="1"/>
</dbReference>
<protein>
    <submittedName>
        <fullName evidence="2">Thioredoxin domain-containing protein 11</fullName>
    </submittedName>
</protein>
<dbReference type="InterPro" id="IPR013766">
    <property type="entry name" value="Thioredoxin_domain"/>
</dbReference>
<organism evidence="2 3">
    <name type="scientific">Zootermopsis nevadensis</name>
    <name type="common">Dampwood termite</name>
    <dbReference type="NCBI Taxonomy" id="136037"/>
    <lineage>
        <taxon>Eukaryota</taxon>
        <taxon>Metazoa</taxon>
        <taxon>Ecdysozoa</taxon>
        <taxon>Arthropoda</taxon>
        <taxon>Hexapoda</taxon>
        <taxon>Insecta</taxon>
        <taxon>Pterygota</taxon>
        <taxon>Neoptera</taxon>
        <taxon>Polyneoptera</taxon>
        <taxon>Dictyoptera</taxon>
        <taxon>Blattodea</taxon>
        <taxon>Blattoidea</taxon>
        <taxon>Termitoidae</taxon>
        <taxon>Termopsidae</taxon>
        <taxon>Zootermopsis</taxon>
    </lineage>
</organism>
<gene>
    <name evidence="2" type="ORF">L798_02138</name>
</gene>
<dbReference type="FunCoup" id="A0A067RT39">
    <property type="interactions" value="466"/>
</dbReference>
<dbReference type="EMBL" id="KK852478">
    <property type="protein sequence ID" value="KDR22984.1"/>
    <property type="molecule type" value="Genomic_DNA"/>
</dbReference>
<dbReference type="AlphaFoldDB" id="A0A067RT39"/>
<dbReference type="OMA" id="VIYLYHQ"/>
<proteinExistence type="predicted"/>
<evidence type="ECO:0000313" key="2">
    <source>
        <dbReference type="EMBL" id="KDR22984.1"/>
    </source>
</evidence>
<sequence>MSMVMPATVEERDAERNRRGSKETLIWNMHLYCREICFILLLIITAYASLHNAPPKVSKSPSPIPFFPRTSLVADFYRGQLSQAFERVSECDVSFVMYYAPWDAESQATRMQFKIVAQYYYKQVYFAAINCWQPHSECRQKFSRIQQFPVLIVYIQHNKGVQYKGIREAAHMIRFLQYVLRPLERITSLSDVMTLMSVYDAVVVGCFNFAGSIGSPGYYSFYAAALKFLERDPHREVGFAVVTSMKTCAELWIDWSPTLRIYMWNETLQYPHQAEFTSDVLVQWISANTHQVSAWVTPPGVKSLTLAPYVDRGSVLILFTPRNPLQDKNYNYNMLREVGLEYYNCNINPWVSNLASHLANERAEMKKKYSEIEAECVFWKEHNRSEQDIHPIHLDGELWMNESCHSRHVRRKLCSACERHSAQLCGEPEGDARMDENDSNKCKKEEIVSSSNHMDFGPFTKLQHEYYVCSKHSHSVSRLQTSMLTGMGDERSSAALQEAALLDRCRRFRRARHIHHPVFPHPAYHRKSPRNFTGLACHTNKTLSLIAMDSLQFHHFAEGLGVDVMARHDKTAVVIFNVVQESSYTLNAEFNKGAVLEFIKNYTDGVLNRLLRSSSILPRGALNHYPKQDVEDCQRQGVLCVTELNSNSFHRTVMAQNVAVVLLYHSPYCTFCHIISHIYLTVARYFRAVQHIIFTRIDGENNDLPWEFTMHHYPTILFFPAHRKSESHVFPRHYPLTVSNLVKFVLANLDPEERCFWGMVGLCAGWGKQQNVDAARDCIARVRRECLTAIASTLKQYRSTKMRWHVLKVSSSLNSSQLHFYRTATHKQLKCIVCRLQHLKEVHLILGSIDRLQEDSIEYIAIQEIYKKYQNSVKKLDFYTEVAVTRVRDSVPHVTSTKDEL</sequence>
<keyword evidence="3" id="KW-1185">Reference proteome</keyword>
<reference evidence="2 3" key="1">
    <citation type="journal article" date="2014" name="Nat. Commun.">
        <title>Molecular traces of alternative social organization in a termite genome.</title>
        <authorList>
            <person name="Terrapon N."/>
            <person name="Li C."/>
            <person name="Robertson H.M."/>
            <person name="Ji L."/>
            <person name="Meng X."/>
            <person name="Booth W."/>
            <person name="Chen Z."/>
            <person name="Childers C.P."/>
            <person name="Glastad K.M."/>
            <person name="Gokhale K."/>
            <person name="Gowin J."/>
            <person name="Gronenberg W."/>
            <person name="Hermansen R.A."/>
            <person name="Hu H."/>
            <person name="Hunt B.G."/>
            <person name="Huylmans A.K."/>
            <person name="Khalil S.M."/>
            <person name="Mitchell R.D."/>
            <person name="Munoz-Torres M.C."/>
            <person name="Mustard J.A."/>
            <person name="Pan H."/>
            <person name="Reese J.T."/>
            <person name="Scharf M.E."/>
            <person name="Sun F."/>
            <person name="Vogel H."/>
            <person name="Xiao J."/>
            <person name="Yang W."/>
            <person name="Yang Z."/>
            <person name="Yang Z."/>
            <person name="Zhou J."/>
            <person name="Zhu J."/>
            <person name="Brent C.S."/>
            <person name="Elsik C.G."/>
            <person name="Goodisman M.A."/>
            <person name="Liberles D.A."/>
            <person name="Roe R.M."/>
            <person name="Vargo E.L."/>
            <person name="Vilcinskas A."/>
            <person name="Wang J."/>
            <person name="Bornberg-Bauer E."/>
            <person name="Korb J."/>
            <person name="Zhang G."/>
            <person name="Liebig J."/>
        </authorList>
    </citation>
    <scope>NUCLEOTIDE SEQUENCE [LARGE SCALE GENOMIC DNA]</scope>
    <source>
        <tissue evidence="2">Whole organism</tissue>
    </source>
</reference>
<evidence type="ECO:0000259" key="1">
    <source>
        <dbReference type="Pfam" id="PF00085"/>
    </source>
</evidence>
<dbReference type="InParanoid" id="A0A067RT39"/>
<dbReference type="CDD" id="cd02981">
    <property type="entry name" value="PDI_b_family"/>
    <property type="match status" value="1"/>
</dbReference>
<dbReference type="InterPro" id="IPR036249">
    <property type="entry name" value="Thioredoxin-like_sf"/>
</dbReference>
<dbReference type="Pfam" id="PF00085">
    <property type="entry name" value="Thioredoxin"/>
    <property type="match status" value="1"/>
</dbReference>
<name>A0A067RT39_ZOONE</name>
<dbReference type="STRING" id="136037.A0A067RT39"/>
<evidence type="ECO:0000313" key="3">
    <source>
        <dbReference type="Proteomes" id="UP000027135"/>
    </source>
</evidence>
<dbReference type="eggNOG" id="KOG0190">
    <property type="taxonomic scope" value="Eukaryota"/>
</dbReference>
<dbReference type="SUPFAM" id="SSF52833">
    <property type="entry name" value="Thioredoxin-like"/>
    <property type="match status" value="2"/>
</dbReference>
<feature type="domain" description="Thioredoxin" evidence="1">
    <location>
        <begin position="641"/>
        <end position="727"/>
    </location>
</feature>